<proteinExistence type="predicted"/>
<dbReference type="AlphaFoldDB" id="A0A816UTQ3"/>
<sequence length="436" mass="50998">METERRSLLVLYFFVHFLNYCMPYLFSQLPFDLQRLGLIPTARLDPNGNEEHGLAVELSRAIPELPRWIAWRLQLKKPSLQRIRRIPAVVEYVLSGHQLHIQKLTCTVAFAISGIRFLTMENLFQMKLYIYVIRRKIMQRDVERNHRNCNVPESLLLHLFWEARNVKNGGELMGIDLLFLEEKVIYHTISYLICLARNNRHDQVRLLLEIPATTLRSYQFDSHIQAEREIVRRVESTKIEMYPMAVTTLLYSHGNAADIFQMYELFIELTIQLHKWGLHLLIATNKRLVSPVFLHHDSVINLLARKSRRPLLILPTVDHLCGVLFTLYRSPMTISLTGNSNIKPLNVSQALNTGLLQFLLNLMCTRPMRNASLNPFRYARTPIVLTHSFLLLDDSSIDEKLLAPKFCCLFSHHARYWLLLHSLVKFVETVRRVCYD</sequence>
<name>A0A816UTQ3_BRANA</name>
<keyword evidence="1" id="KW-1133">Transmembrane helix</keyword>
<evidence type="ECO:0000256" key="1">
    <source>
        <dbReference type="SAM" id="Phobius"/>
    </source>
</evidence>
<keyword evidence="1" id="KW-0472">Membrane</keyword>
<feature type="transmembrane region" description="Helical" evidence="1">
    <location>
        <begin position="7"/>
        <end position="26"/>
    </location>
</feature>
<reference evidence="2" key="1">
    <citation type="submission" date="2021-01" db="EMBL/GenBank/DDBJ databases">
        <authorList>
            <consortium name="Genoscope - CEA"/>
            <person name="William W."/>
        </authorList>
    </citation>
    <scope>NUCLEOTIDE SEQUENCE</scope>
</reference>
<keyword evidence="1" id="KW-0812">Transmembrane</keyword>
<protein>
    <submittedName>
        <fullName evidence="2">(rape) hypothetical protein</fullName>
    </submittedName>
</protein>
<dbReference type="EMBL" id="HG994372">
    <property type="protein sequence ID" value="CAF2105788.1"/>
    <property type="molecule type" value="Genomic_DNA"/>
</dbReference>
<dbReference type="Proteomes" id="UP001295469">
    <property type="component" value="Chromosome C08"/>
</dbReference>
<organism evidence="2">
    <name type="scientific">Brassica napus</name>
    <name type="common">Rape</name>
    <dbReference type="NCBI Taxonomy" id="3708"/>
    <lineage>
        <taxon>Eukaryota</taxon>
        <taxon>Viridiplantae</taxon>
        <taxon>Streptophyta</taxon>
        <taxon>Embryophyta</taxon>
        <taxon>Tracheophyta</taxon>
        <taxon>Spermatophyta</taxon>
        <taxon>Magnoliopsida</taxon>
        <taxon>eudicotyledons</taxon>
        <taxon>Gunneridae</taxon>
        <taxon>Pentapetalae</taxon>
        <taxon>rosids</taxon>
        <taxon>malvids</taxon>
        <taxon>Brassicales</taxon>
        <taxon>Brassicaceae</taxon>
        <taxon>Brassiceae</taxon>
        <taxon>Brassica</taxon>
    </lineage>
</organism>
<evidence type="ECO:0000313" key="2">
    <source>
        <dbReference type="EMBL" id="CAF2105788.1"/>
    </source>
</evidence>
<gene>
    <name evidence="2" type="ORF">DARMORV10_C08P03720.1</name>
</gene>
<accession>A0A816UTQ3</accession>